<dbReference type="PANTHER" id="PTHR11735:SF11">
    <property type="entry name" value="TRNA THREONYLCARBAMOYLADENOSINE BIOSYNTHESIS PROTEIN TSAB"/>
    <property type="match status" value="1"/>
</dbReference>
<dbReference type="RefSeq" id="WP_066353905.1">
    <property type="nucleotide sequence ID" value="NZ_LOED01000022.1"/>
</dbReference>
<dbReference type="InterPro" id="IPR000905">
    <property type="entry name" value="Gcp-like_dom"/>
</dbReference>
<sequence>MKVLGIDTSSEVATAALLAEEKLVAEYILNHRHTHLEKLVSMIDRLLSDSDTKLEELDAIAVAVGPGSFTGIRIGMACAQGLSHVHGIPIVGVNTLDALAHNLMHCGDFLCAAVDAQRGEVYACLYRWEGAELMRFWDYEVIKVEKLAKRLTDLNGNAVLLGDGAVLVESALPEEVKSSGKIVVAKRPFAMPRASSVAEAGLKDLKEGRTFNCFNIRPFYMRKSHAEEKWEERYGKGKPGKSDH</sequence>
<keyword evidence="3" id="KW-1185">Reference proteome</keyword>
<name>A0A140L671_9FIRM</name>
<dbReference type="GO" id="GO:0005829">
    <property type="term" value="C:cytosol"/>
    <property type="evidence" value="ECO:0007669"/>
    <property type="project" value="TreeGrafter"/>
</dbReference>
<dbReference type="NCBIfam" id="TIGR03725">
    <property type="entry name" value="T6A_YeaZ"/>
    <property type="match status" value="1"/>
</dbReference>
<dbReference type="CDD" id="cd24032">
    <property type="entry name" value="ASKHA_NBD_TsaB"/>
    <property type="match status" value="1"/>
</dbReference>
<proteinExistence type="predicted"/>
<feature type="domain" description="Gcp-like" evidence="1">
    <location>
        <begin position="33"/>
        <end position="230"/>
    </location>
</feature>
<protein>
    <submittedName>
        <fullName evidence="2">tRNA threonylcarbamoyladenosine biosynthesis protein TsaB</fullName>
    </submittedName>
</protein>
<evidence type="ECO:0000313" key="3">
    <source>
        <dbReference type="Proteomes" id="UP000070427"/>
    </source>
</evidence>
<dbReference type="OrthoDB" id="9784166at2"/>
<dbReference type="Gene3D" id="3.30.420.40">
    <property type="match status" value="2"/>
</dbReference>
<dbReference type="InterPro" id="IPR043129">
    <property type="entry name" value="ATPase_NBD"/>
</dbReference>
<dbReference type="EMBL" id="LOED01000022">
    <property type="protein sequence ID" value="KXG76046.1"/>
    <property type="molecule type" value="Genomic_DNA"/>
</dbReference>
<comment type="caution">
    <text evidence="2">The sequence shown here is derived from an EMBL/GenBank/DDBJ whole genome shotgun (WGS) entry which is preliminary data.</text>
</comment>
<accession>A0A140L671</accession>
<dbReference type="PANTHER" id="PTHR11735">
    <property type="entry name" value="TRNA N6-ADENOSINE THREONYLCARBAMOYLTRANSFERASE"/>
    <property type="match status" value="1"/>
</dbReference>
<organism evidence="2 3">
    <name type="scientific">Fervidicola ferrireducens</name>
    <dbReference type="NCBI Taxonomy" id="520764"/>
    <lineage>
        <taxon>Bacteria</taxon>
        <taxon>Bacillati</taxon>
        <taxon>Bacillota</taxon>
        <taxon>Clostridia</taxon>
        <taxon>Thermosediminibacterales</taxon>
        <taxon>Thermosediminibacteraceae</taxon>
        <taxon>Fervidicola</taxon>
    </lineage>
</organism>
<dbReference type="Proteomes" id="UP000070427">
    <property type="component" value="Unassembled WGS sequence"/>
</dbReference>
<dbReference type="SUPFAM" id="SSF53067">
    <property type="entry name" value="Actin-like ATPase domain"/>
    <property type="match status" value="2"/>
</dbReference>
<dbReference type="InterPro" id="IPR022496">
    <property type="entry name" value="T6A_TsaB"/>
</dbReference>
<gene>
    <name evidence="2" type="primary">tsaB</name>
    <name evidence="2" type="ORF">AN618_17180</name>
</gene>
<dbReference type="Pfam" id="PF00814">
    <property type="entry name" value="TsaD"/>
    <property type="match status" value="1"/>
</dbReference>
<dbReference type="FunCoup" id="A0A140L671">
    <property type="interactions" value="323"/>
</dbReference>
<dbReference type="PATRIC" id="fig|520764.3.peg.1847"/>
<dbReference type="AlphaFoldDB" id="A0A140L671"/>
<evidence type="ECO:0000259" key="1">
    <source>
        <dbReference type="Pfam" id="PF00814"/>
    </source>
</evidence>
<dbReference type="InParanoid" id="A0A140L671"/>
<dbReference type="GO" id="GO:0002949">
    <property type="term" value="P:tRNA threonylcarbamoyladenosine modification"/>
    <property type="evidence" value="ECO:0007669"/>
    <property type="project" value="InterPro"/>
</dbReference>
<evidence type="ECO:0000313" key="2">
    <source>
        <dbReference type="EMBL" id="KXG76046.1"/>
    </source>
</evidence>
<reference evidence="2 3" key="1">
    <citation type="submission" date="2015-12" db="EMBL/GenBank/DDBJ databases">
        <title>Draft genome sequnece of Fervidicola ferrireducens strain Y170.</title>
        <authorList>
            <person name="Patel B.K."/>
        </authorList>
    </citation>
    <scope>NUCLEOTIDE SEQUENCE [LARGE SCALE GENOMIC DNA]</scope>
    <source>
        <strain evidence="2 3">Y170</strain>
    </source>
</reference>
<dbReference type="STRING" id="520764.AN618_17180"/>